<evidence type="ECO:0000259" key="12">
    <source>
        <dbReference type="PROSITE" id="PS50885"/>
    </source>
</evidence>
<dbReference type="GO" id="GO:0005886">
    <property type="term" value="C:plasma membrane"/>
    <property type="evidence" value="ECO:0007669"/>
    <property type="project" value="TreeGrafter"/>
</dbReference>
<feature type="transmembrane region" description="Helical" evidence="10">
    <location>
        <begin position="12"/>
        <end position="34"/>
    </location>
</feature>
<evidence type="ECO:0000259" key="11">
    <source>
        <dbReference type="PROSITE" id="PS50109"/>
    </source>
</evidence>
<dbReference type="SUPFAM" id="SSF55874">
    <property type="entry name" value="ATPase domain of HSP90 chaperone/DNA topoisomerase II/histidine kinase"/>
    <property type="match status" value="1"/>
</dbReference>
<evidence type="ECO:0000256" key="5">
    <source>
        <dbReference type="ARBA" id="ARBA00022679"/>
    </source>
</evidence>
<dbReference type="PANTHER" id="PTHR45436:SF16">
    <property type="entry name" value="HISTIDINE KINASE"/>
    <property type="match status" value="1"/>
</dbReference>
<keyword evidence="8 10" id="KW-1133">Transmembrane helix</keyword>
<evidence type="ECO:0000256" key="2">
    <source>
        <dbReference type="ARBA" id="ARBA00004370"/>
    </source>
</evidence>
<gene>
    <name evidence="13" type="ORF">D8I35_01615</name>
</gene>
<accession>A0A3M6QZ88</accession>
<dbReference type="Pfam" id="PF00512">
    <property type="entry name" value="HisKA"/>
    <property type="match status" value="1"/>
</dbReference>
<dbReference type="SMART" id="SM00388">
    <property type="entry name" value="HisKA"/>
    <property type="match status" value="1"/>
</dbReference>
<keyword evidence="10" id="KW-0472">Membrane</keyword>
<dbReference type="OrthoDB" id="8807260at2"/>
<evidence type="ECO:0000256" key="6">
    <source>
        <dbReference type="ARBA" id="ARBA00022692"/>
    </source>
</evidence>
<evidence type="ECO:0000313" key="14">
    <source>
        <dbReference type="Proteomes" id="UP000278006"/>
    </source>
</evidence>
<dbReference type="CDD" id="cd00075">
    <property type="entry name" value="HATPase"/>
    <property type="match status" value="1"/>
</dbReference>
<evidence type="ECO:0000256" key="4">
    <source>
        <dbReference type="ARBA" id="ARBA00022553"/>
    </source>
</evidence>
<comment type="subcellular location">
    <subcellularLocation>
        <location evidence="2">Membrane</location>
    </subcellularLocation>
</comment>
<sequence length="446" mass="49962">MTSKKSIAWRITLALTALIAVAVCMVALSTYYVYRGMQESMIDKLIQTESNRLISRVSRFGATWKNAFERDMGPSMFAWGETDMLRASTMPDALRGLPTGMHYLDRDDSTWHVSVAEVMDGRLYVLYDSVVLEQQSRSFALALAAIVLVFCLLALLISSTVAHWLVTPLNAVADRLARWAPGKPLDGISRANEAERLMEAFNRVQDQVDSAIADQREFSANLHHEIRTPLTVIRSDAELLQRQVQPARLPQAMARLERIIRSVDEIRQSLESTYSITHASANEAEALSLASCVHDITESLSVEAERVRLEIVNSVRSDHSERIVRQALMTVMRNIIRNAMLHAAPARLEIQSIASGMQFTDSGPGIDAHDLPHVFERYFSMRRLDQNPSAVSDRPASREGLYQTGLGLAIAKRVCDMQGWILEVHSPVAQGRGTRFTLFFTKPDDH</sequence>
<dbReference type="Gene3D" id="6.10.340.10">
    <property type="match status" value="1"/>
</dbReference>
<dbReference type="SUPFAM" id="SSF47384">
    <property type="entry name" value="Homodimeric domain of signal transducing histidine kinase"/>
    <property type="match status" value="1"/>
</dbReference>
<keyword evidence="5" id="KW-0808">Transferase</keyword>
<comment type="caution">
    <text evidence="13">The sequence shown here is derived from an EMBL/GenBank/DDBJ whole genome shotgun (WGS) entry which is preliminary data.</text>
</comment>
<dbReference type="Gene3D" id="3.30.565.10">
    <property type="entry name" value="Histidine kinase-like ATPase, C-terminal domain"/>
    <property type="match status" value="1"/>
</dbReference>
<feature type="domain" description="HAMP" evidence="12">
    <location>
        <begin position="163"/>
        <end position="213"/>
    </location>
</feature>
<dbReference type="PROSITE" id="PS50109">
    <property type="entry name" value="HIS_KIN"/>
    <property type="match status" value="1"/>
</dbReference>
<dbReference type="GO" id="GO:0000155">
    <property type="term" value="F:phosphorelay sensor kinase activity"/>
    <property type="evidence" value="ECO:0007669"/>
    <property type="project" value="InterPro"/>
</dbReference>
<dbReference type="EMBL" id="RDQO01000001">
    <property type="protein sequence ID" value="RMX07852.1"/>
    <property type="molecule type" value="Genomic_DNA"/>
</dbReference>
<dbReference type="InterPro" id="IPR003594">
    <property type="entry name" value="HATPase_dom"/>
</dbReference>
<keyword evidence="6 10" id="KW-0812">Transmembrane</keyword>
<evidence type="ECO:0000256" key="8">
    <source>
        <dbReference type="ARBA" id="ARBA00022989"/>
    </source>
</evidence>
<dbReference type="InterPro" id="IPR003660">
    <property type="entry name" value="HAMP_dom"/>
</dbReference>
<dbReference type="InterPro" id="IPR005467">
    <property type="entry name" value="His_kinase_dom"/>
</dbReference>
<evidence type="ECO:0000256" key="3">
    <source>
        <dbReference type="ARBA" id="ARBA00012438"/>
    </source>
</evidence>
<dbReference type="RefSeq" id="WP_122225974.1">
    <property type="nucleotide sequence ID" value="NZ_RDQO01000001.1"/>
</dbReference>
<dbReference type="PROSITE" id="PS50885">
    <property type="entry name" value="HAMP"/>
    <property type="match status" value="1"/>
</dbReference>
<dbReference type="EC" id="2.7.13.3" evidence="3"/>
<dbReference type="SMART" id="SM00387">
    <property type="entry name" value="HATPase_c"/>
    <property type="match status" value="1"/>
</dbReference>
<dbReference type="Pfam" id="PF02518">
    <property type="entry name" value="HATPase_c"/>
    <property type="match status" value="1"/>
</dbReference>
<dbReference type="PANTHER" id="PTHR45436">
    <property type="entry name" value="SENSOR HISTIDINE KINASE YKOH"/>
    <property type="match status" value="1"/>
</dbReference>
<organism evidence="13 14">
    <name type="scientific">Corticibacter populi</name>
    <dbReference type="NCBI Taxonomy" id="1550736"/>
    <lineage>
        <taxon>Bacteria</taxon>
        <taxon>Pseudomonadati</taxon>
        <taxon>Pseudomonadota</taxon>
        <taxon>Betaproteobacteria</taxon>
        <taxon>Burkholderiales</taxon>
        <taxon>Comamonadaceae</taxon>
        <taxon>Corticibacter</taxon>
    </lineage>
</organism>
<proteinExistence type="predicted"/>
<name>A0A3M6QZ88_9BURK</name>
<feature type="domain" description="Histidine kinase" evidence="11">
    <location>
        <begin position="221"/>
        <end position="444"/>
    </location>
</feature>
<keyword evidence="9" id="KW-0902">Two-component regulatory system</keyword>
<dbReference type="Proteomes" id="UP000278006">
    <property type="component" value="Unassembled WGS sequence"/>
</dbReference>
<evidence type="ECO:0000313" key="13">
    <source>
        <dbReference type="EMBL" id="RMX07852.1"/>
    </source>
</evidence>
<keyword evidence="14" id="KW-1185">Reference proteome</keyword>
<comment type="catalytic activity">
    <reaction evidence="1">
        <text>ATP + protein L-histidine = ADP + protein N-phospho-L-histidine.</text>
        <dbReference type="EC" id="2.7.13.3"/>
    </reaction>
</comment>
<dbReference type="InterPro" id="IPR036890">
    <property type="entry name" value="HATPase_C_sf"/>
</dbReference>
<dbReference type="InterPro" id="IPR036097">
    <property type="entry name" value="HisK_dim/P_sf"/>
</dbReference>
<dbReference type="CDD" id="cd00082">
    <property type="entry name" value="HisKA"/>
    <property type="match status" value="1"/>
</dbReference>
<evidence type="ECO:0000256" key="9">
    <source>
        <dbReference type="ARBA" id="ARBA00023012"/>
    </source>
</evidence>
<reference evidence="13 14" key="1">
    <citation type="submission" date="2018-10" db="EMBL/GenBank/DDBJ databases">
        <title>Draft genome of Cortibacter populi DSM10536.</title>
        <authorList>
            <person name="Bernier A.-M."/>
            <person name="Bernard K."/>
        </authorList>
    </citation>
    <scope>NUCLEOTIDE SEQUENCE [LARGE SCALE GENOMIC DNA]</scope>
    <source>
        <strain evidence="13 14">DSM 105136</strain>
    </source>
</reference>
<feature type="transmembrane region" description="Helical" evidence="10">
    <location>
        <begin position="139"/>
        <end position="166"/>
    </location>
</feature>
<dbReference type="Gene3D" id="1.10.287.130">
    <property type="match status" value="1"/>
</dbReference>
<evidence type="ECO:0000256" key="1">
    <source>
        <dbReference type="ARBA" id="ARBA00000085"/>
    </source>
</evidence>
<keyword evidence="4" id="KW-0597">Phosphoprotein</keyword>
<dbReference type="InterPro" id="IPR003661">
    <property type="entry name" value="HisK_dim/P_dom"/>
</dbReference>
<dbReference type="AlphaFoldDB" id="A0A3M6QZ88"/>
<keyword evidence="7 13" id="KW-0418">Kinase</keyword>
<protein>
    <recommendedName>
        <fullName evidence="3">histidine kinase</fullName>
        <ecNumber evidence="3">2.7.13.3</ecNumber>
    </recommendedName>
</protein>
<evidence type="ECO:0000256" key="7">
    <source>
        <dbReference type="ARBA" id="ARBA00022777"/>
    </source>
</evidence>
<dbReference type="InterPro" id="IPR050428">
    <property type="entry name" value="TCS_sensor_his_kinase"/>
</dbReference>
<evidence type="ECO:0000256" key="10">
    <source>
        <dbReference type="SAM" id="Phobius"/>
    </source>
</evidence>